<name>A0AA50DFC8_9GAMM</name>
<reference evidence="1 2" key="1">
    <citation type="submission" date="2023-07" db="EMBL/GenBank/DDBJ databases">
        <title>Pathogenic bacteria of pear tree diseases.</title>
        <authorList>
            <person name="Zhang Z."/>
            <person name="He L."/>
            <person name="Huang R."/>
        </authorList>
    </citation>
    <scope>NUCLEOTIDE SEQUENCE [LARGE SCALE GENOMIC DNA]</scope>
    <source>
        <strain evidence="1 2">DE2</strain>
    </source>
</reference>
<dbReference type="EMBL" id="CP132353">
    <property type="protein sequence ID" value="WLS77246.1"/>
    <property type="molecule type" value="Genomic_DNA"/>
</dbReference>
<evidence type="ECO:0000313" key="2">
    <source>
        <dbReference type="Proteomes" id="UP001228139"/>
    </source>
</evidence>
<dbReference type="RefSeq" id="WP_306205998.1">
    <property type="nucleotide sequence ID" value="NZ_CP132353.1"/>
</dbReference>
<dbReference type="InterPro" id="IPR009679">
    <property type="entry name" value="Phage_186_CII-like"/>
</dbReference>
<keyword evidence="2" id="KW-1185">Reference proteome</keyword>
<dbReference type="KEGG" id="epi:Q3V30_12165"/>
<proteinExistence type="predicted"/>
<dbReference type="GO" id="GO:0003677">
    <property type="term" value="F:DNA binding"/>
    <property type="evidence" value="ECO:0007669"/>
    <property type="project" value="InterPro"/>
</dbReference>
<dbReference type="NCBIfam" id="NF041471">
    <property type="entry name" value="phage_reg_YmfL"/>
    <property type="match status" value="1"/>
</dbReference>
<dbReference type="AlphaFoldDB" id="A0AA50DFC8"/>
<evidence type="ECO:0000313" key="1">
    <source>
        <dbReference type="EMBL" id="WLS77246.1"/>
    </source>
</evidence>
<sequence>MVDLQKLVIQVCKAFSGTNAQIAEQMGISYSEFNNRLHMKNGTLFFTLEQLAKMQHVVNQPFLADYFAGQFGMLVVNNPLPDEIDNVELFSIQLRADAARGKVAQAKIDAEEDGVVDKQELKHISQQVMNSVKYTLKGFLAWAALHGVQADALELVTNRKVESQQVAASGSRGV</sequence>
<dbReference type="InterPro" id="IPR048188">
    <property type="entry name" value="YmfL-like"/>
</dbReference>
<dbReference type="Proteomes" id="UP001228139">
    <property type="component" value="Chromosome"/>
</dbReference>
<organism evidence="1 2">
    <name type="scientific">Erwinia pyri</name>
    <dbReference type="NCBI Taxonomy" id="3062598"/>
    <lineage>
        <taxon>Bacteria</taxon>
        <taxon>Pseudomonadati</taxon>
        <taxon>Pseudomonadota</taxon>
        <taxon>Gammaproteobacteria</taxon>
        <taxon>Enterobacterales</taxon>
        <taxon>Erwiniaceae</taxon>
        <taxon>Erwinia</taxon>
    </lineage>
</organism>
<protein>
    <submittedName>
        <fullName evidence="1">YmfL family putative regulatory protein</fullName>
    </submittedName>
</protein>
<dbReference type="Pfam" id="PF06892">
    <property type="entry name" value="Phage_CP76"/>
    <property type="match status" value="1"/>
</dbReference>
<gene>
    <name evidence="1" type="ORF">Q3V30_12165</name>
</gene>
<accession>A0AA50DFC8</accession>